<proteinExistence type="predicted"/>
<protein>
    <submittedName>
        <fullName evidence="2">Uncharacterized protein</fullName>
    </submittedName>
</protein>
<dbReference type="AlphaFoldDB" id="A0AAX4PII5"/>
<keyword evidence="3" id="KW-1185">Reference proteome</keyword>
<dbReference type="EMBL" id="CP151513">
    <property type="protein sequence ID" value="WZN65713.1"/>
    <property type="molecule type" value="Genomic_DNA"/>
</dbReference>
<reference evidence="2 3" key="1">
    <citation type="submission" date="2024-03" db="EMBL/GenBank/DDBJ databases">
        <title>Complete genome sequence of the green alga Chloropicon roscoffensis RCC1871.</title>
        <authorList>
            <person name="Lemieux C."/>
            <person name="Pombert J.-F."/>
            <person name="Otis C."/>
            <person name="Turmel M."/>
        </authorList>
    </citation>
    <scope>NUCLEOTIDE SEQUENCE [LARGE SCALE GENOMIC DNA]</scope>
    <source>
        <strain evidence="2 3">RCC1871</strain>
    </source>
</reference>
<feature type="compositionally biased region" description="Polar residues" evidence="1">
    <location>
        <begin position="1"/>
        <end position="10"/>
    </location>
</feature>
<feature type="region of interest" description="Disordered" evidence="1">
    <location>
        <begin position="1"/>
        <end position="20"/>
    </location>
</feature>
<evidence type="ECO:0000313" key="3">
    <source>
        <dbReference type="Proteomes" id="UP001472866"/>
    </source>
</evidence>
<evidence type="ECO:0000313" key="2">
    <source>
        <dbReference type="EMBL" id="WZN65713.1"/>
    </source>
</evidence>
<name>A0AAX4PII5_9CHLO</name>
<organism evidence="2 3">
    <name type="scientific">Chloropicon roscoffensis</name>
    <dbReference type="NCBI Taxonomy" id="1461544"/>
    <lineage>
        <taxon>Eukaryota</taxon>
        <taxon>Viridiplantae</taxon>
        <taxon>Chlorophyta</taxon>
        <taxon>Chloropicophyceae</taxon>
        <taxon>Chloropicales</taxon>
        <taxon>Chloropicaceae</taxon>
        <taxon>Chloropicon</taxon>
    </lineage>
</organism>
<evidence type="ECO:0000256" key="1">
    <source>
        <dbReference type="SAM" id="MobiDB-lite"/>
    </source>
</evidence>
<sequence>MPVWTFTSGPNKGKSYEGSRDTRIVESDDASALVCVKDLLSKGMAWGSVSNLTVRRDTSVVKTHPRGYLATFDLVHDAGIDPSRFEDVPVVDAAAGESGETLCIHSNCTEGALAEAVLLSGHTAVIRLLSEDEAGRRRLELRRAEARRERAKDGTLGAGGLYPDHGVGGVGGAPVTRGARSLFWDEDLDRPR</sequence>
<dbReference type="Proteomes" id="UP001472866">
    <property type="component" value="Chromosome 13"/>
</dbReference>
<accession>A0AAX4PII5</accession>
<gene>
    <name evidence="2" type="ORF">HKI87_13g72750</name>
</gene>